<proteinExistence type="predicted"/>
<accession>A0AAV2SF90</accession>
<name>A0AAV2SF90_MEGNR</name>
<feature type="compositionally biased region" description="Low complexity" evidence="2">
    <location>
        <begin position="228"/>
        <end position="242"/>
    </location>
</feature>
<feature type="region of interest" description="Disordered" evidence="2">
    <location>
        <begin position="395"/>
        <end position="450"/>
    </location>
</feature>
<evidence type="ECO:0008006" key="5">
    <source>
        <dbReference type="Google" id="ProtNLM"/>
    </source>
</evidence>
<feature type="compositionally biased region" description="Low complexity" evidence="2">
    <location>
        <begin position="396"/>
        <end position="409"/>
    </location>
</feature>
<comment type="caution">
    <text evidence="3">The sequence shown here is derived from an EMBL/GenBank/DDBJ whole genome shotgun (WGS) entry which is preliminary data.</text>
</comment>
<feature type="compositionally biased region" description="Polar residues" evidence="2">
    <location>
        <begin position="312"/>
        <end position="324"/>
    </location>
</feature>
<dbReference type="AlphaFoldDB" id="A0AAV2SF90"/>
<reference evidence="3 4" key="1">
    <citation type="submission" date="2024-05" db="EMBL/GenBank/DDBJ databases">
        <authorList>
            <person name="Wallberg A."/>
        </authorList>
    </citation>
    <scope>NUCLEOTIDE SEQUENCE [LARGE SCALE GENOMIC DNA]</scope>
</reference>
<evidence type="ECO:0000256" key="1">
    <source>
        <dbReference type="SAM" id="Coils"/>
    </source>
</evidence>
<sequence>MKHYYLTESTEMENFTSLYPVTTESGDYYDQTCPNYNYNVEYAVTCASNENFYVPPPPLYQQAPSTSSVPWFLSEMTQVQNSILPQENVQPQLELATLDFDINLLQGPSAQCMDYSITSTINYEEVSNPSHLQGEMSSVPPPKYVRRSPRLARKNKAAENILQLPPDDLFLNEVTSINTACPTPEDIQIPSTSGYINPSLLELGSTSSTYYGGLDTTMPTMTPFTMYSSPTHSTTSSSSTSPQYTNLQSSGSIATFQPHQYSPLPTHSTTSSSSTSPQYTNLQSSGSIASFQPQQYSPLPKFSTIKPPPSYSEAQTMLPPTQITKPPPSYPTVEMMLSQRQTTENISPIFSSAETLDDNNQVSLSSSSTAISRQRTDNISSIFPSAETLNDNIHVSLPSSSKESSMLTSPSPPTPIFDQNISNPIIETQSSSSLSKKRDEERVSKRTRTKRLPRVVYEAMSESERSQHNKTLSQQRCVRYRDNKRHSIKSMEKEIDHLEEKRKQLRAKFESLKLTKQKVEQLMPAFLRHC</sequence>
<dbReference type="CDD" id="cd14686">
    <property type="entry name" value="bZIP"/>
    <property type="match status" value="1"/>
</dbReference>
<feature type="compositionally biased region" description="Polar residues" evidence="2">
    <location>
        <begin position="278"/>
        <end position="297"/>
    </location>
</feature>
<dbReference type="EMBL" id="CAXKWB010069589">
    <property type="protein sequence ID" value="CAL4193190.1"/>
    <property type="molecule type" value="Genomic_DNA"/>
</dbReference>
<evidence type="ECO:0000313" key="4">
    <source>
        <dbReference type="Proteomes" id="UP001497623"/>
    </source>
</evidence>
<evidence type="ECO:0000313" key="3">
    <source>
        <dbReference type="EMBL" id="CAL4193190.1"/>
    </source>
</evidence>
<feature type="coiled-coil region" evidence="1">
    <location>
        <begin position="481"/>
        <end position="522"/>
    </location>
</feature>
<dbReference type="Proteomes" id="UP001497623">
    <property type="component" value="Unassembled WGS sequence"/>
</dbReference>
<protein>
    <recommendedName>
        <fullName evidence="5">BZIP domain-containing protein</fullName>
    </recommendedName>
</protein>
<keyword evidence="4" id="KW-1185">Reference proteome</keyword>
<feature type="compositionally biased region" description="Low complexity" evidence="2">
    <location>
        <begin position="262"/>
        <end position="277"/>
    </location>
</feature>
<keyword evidence="1" id="KW-0175">Coiled coil</keyword>
<evidence type="ECO:0000256" key="2">
    <source>
        <dbReference type="SAM" id="MobiDB-lite"/>
    </source>
</evidence>
<feature type="compositionally biased region" description="Polar residues" evidence="2">
    <location>
        <begin position="417"/>
        <end position="434"/>
    </location>
</feature>
<feature type="region of interest" description="Disordered" evidence="2">
    <location>
        <begin position="228"/>
        <end position="326"/>
    </location>
</feature>
<organism evidence="3 4">
    <name type="scientific">Meganyctiphanes norvegica</name>
    <name type="common">Northern krill</name>
    <name type="synonym">Thysanopoda norvegica</name>
    <dbReference type="NCBI Taxonomy" id="48144"/>
    <lineage>
        <taxon>Eukaryota</taxon>
        <taxon>Metazoa</taxon>
        <taxon>Ecdysozoa</taxon>
        <taxon>Arthropoda</taxon>
        <taxon>Crustacea</taxon>
        <taxon>Multicrustacea</taxon>
        <taxon>Malacostraca</taxon>
        <taxon>Eumalacostraca</taxon>
        <taxon>Eucarida</taxon>
        <taxon>Euphausiacea</taxon>
        <taxon>Euphausiidae</taxon>
        <taxon>Meganyctiphanes</taxon>
    </lineage>
</organism>
<gene>
    <name evidence="3" type="ORF">MNOR_LOCUS36819</name>
</gene>
<feature type="compositionally biased region" description="Polar residues" evidence="2">
    <location>
        <begin position="243"/>
        <end position="260"/>
    </location>
</feature>